<sequence>MIGVYKRQLYLKHAGAKDDLVIFGVLVHGLRYEFFVISYIDMYYPFEKLAWG</sequence>
<keyword evidence="1" id="KW-0472">Membrane</keyword>
<dbReference type="RefSeq" id="XP_023465442.1">
    <property type="nucleotide sequence ID" value="XM_023611210.1"/>
</dbReference>
<evidence type="ECO:0000313" key="3">
    <source>
        <dbReference type="Proteomes" id="UP000242254"/>
    </source>
</evidence>
<dbReference type="Proteomes" id="UP000242254">
    <property type="component" value="Unassembled WGS sequence"/>
</dbReference>
<dbReference type="EMBL" id="KZ303851">
    <property type="protein sequence ID" value="PHZ11734.1"/>
    <property type="molecule type" value="Genomic_DNA"/>
</dbReference>
<gene>
    <name evidence="2" type="ORF">RHIMIDRAFT_256076</name>
</gene>
<proteinExistence type="predicted"/>
<feature type="transmembrane region" description="Helical" evidence="1">
    <location>
        <begin position="20"/>
        <end position="40"/>
    </location>
</feature>
<evidence type="ECO:0000313" key="2">
    <source>
        <dbReference type="EMBL" id="PHZ11734.1"/>
    </source>
</evidence>
<keyword evidence="3" id="KW-1185">Reference proteome</keyword>
<organism evidence="2 3">
    <name type="scientific">Rhizopus microsporus ATCC 52813</name>
    <dbReference type="NCBI Taxonomy" id="1340429"/>
    <lineage>
        <taxon>Eukaryota</taxon>
        <taxon>Fungi</taxon>
        <taxon>Fungi incertae sedis</taxon>
        <taxon>Mucoromycota</taxon>
        <taxon>Mucoromycotina</taxon>
        <taxon>Mucoromycetes</taxon>
        <taxon>Mucorales</taxon>
        <taxon>Mucorineae</taxon>
        <taxon>Rhizopodaceae</taxon>
        <taxon>Rhizopus</taxon>
    </lineage>
</organism>
<reference evidence="2 3" key="1">
    <citation type="journal article" date="2016" name="Proc. Natl. Acad. Sci. U.S.A.">
        <title>Lipid metabolic changes in an early divergent fungus govern the establishment of a mutualistic symbiosis with endobacteria.</title>
        <authorList>
            <person name="Lastovetsky O.A."/>
            <person name="Gaspar M.L."/>
            <person name="Mondo S.J."/>
            <person name="LaButti K.M."/>
            <person name="Sandor L."/>
            <person name="Grigoriev I.V."/>
            <person name="Henry S.A."/>
            <person name="Pawlowska T.E."/>
        </authorList>
    </citation>
    <scope>NUCLEOTIDE SEQUENCE [LARGE SCALE GENOMIC DNA]</scope>
    <source>
        <strain evidence="2 3">ATCC 52813</strain>
    </source>
</reference>
<accession>A0A2G4SSJ1</accession>
<name>A0A2G4SSJ1_RHIZD</name>
<keyword evidence="1" id="KW-1133">Transmembrane helix</keyword>
<dbReference type="GeneID" id="35442200"/>
<evidence type="ECO:0000256" key="1">
    <source>
        <dbReference type="SAM" id="Phobius"/>
    </source>
</evidence>
<protein>
    <submittedName>
        <fullName evidence="2">Uncharacterized protein</fullName>
    </submittedName>
</protein>
<keyword evidence="1" id="KW-0812">Transmembrane</keyword>
<dbReference type="AlphaFoldDB" id="A0A2G4SSJ1"/>